<dbReference type="VEuPathDB" id="TriTrypDB:TcCLB.510025.160"/>
<feature type="compositionally biased region" description="Low complexity" evidence="1">
    <location>
        <begin position="319"/>
        <end position="330"/>
    </location>
</feature>
<dbReference type="VEuPathDB" id="TriTrypDB:Tc_MARK_7800"/>
<dbReference type="VEuPathDB" id="TriTrypDB:ECC02_012763"/>
<dbReference type="VEuPathDB" id="TriTrypDB:TcBrA4_0172990"/>
<feature type="compositionally biased region" description="Polar residues" evidence="1">
    <location>
        <begin position="370"/>
        <end position="388"/>
    </location>
</feature>
<comment type="caution">
    <text evidence="3">The sequence shown here is derived from an EMBL/GenBank/DDBJ whole genome shotgun (WGS) entry which is preliminary data.</text>
</comment>
<feature type="region of interest" description="Disordered" evidence="1">
    <location>
        <begin position="79"/>
        <end position="423"/>
    </location>
</feature>
<dbReference type="VEuPathDB" id="TriTrypDB:BCY84_03317"/>
<feature type="signal peptide" evidence="2">
    <location>
        <begin position="1"/>
        <end position="27"/>
    </location>
</feature>
<dbReference type="Proteomes" id="UP000246078">
    <property type="component" value="Unassembled WGS sequence"/>
</dbReference>
<dbReference type="VEuPathDB" id="TriTrypDB:TcYC6_0159160"/>
<dbReference type="VEuPathDB" id="TriTrypDB:C4B63_5g274"/>
<evidence type="ECO:0000313" key="3">
    <source>
        <dbReference type="EMBL" id="PWV19940.1"/>
    </source>
</evidence>
<dbReference type="VEuPathDB" id="TriTrypDB:TcCLB.508253.10"/>
<feature type="compositionally biased region" description="Polar residues" evidence="1">
    <location>
        <begin position="147"/>
        <end position="178"/>
    </location>
</feature>
<gene>
    <name evidence="3" type="ORF">C3747_8g358</name>
</gene>
<feature type="compositionally biased region" description="Gly residues" evidence="1">
    <location>
        <begin position="102"/>
        <end position="130"/>
    </location>
</feature>
<evidence type="ECO:0000256" key="2">
    <source>
        <dbReference type="SAM" id="SignalP"/>
    </source>
</evidence>
<feature type="compositionally biased region" description="Low complexity" evidence="1">
    <location>
        <begin position="408"/>
        <end position="419"/>
    </location>
</feature>
<protein>
    <submittedName>
        <fullName evidence="3">Mucin-associated surface protein (MASP)</fullName>
    </submittedName>
</protein>
<feature type="compositionally biased region" description="Polar residues" evidence="1">
    <location>
        <begin position="335"/>
        <end position="344"/>
    </location>
</feature>
<feature type="compositionally biased region" description="Polar residues" evidence="1">
    <location>
        <begin position="289"/>
        <end position="303"/>
    </location>
</feature>
<keyword evidence="2" id="KW-0732">Signal</keyword>
<dbReference type="VEuPathDB" id="TriTrypDB:TcCLB.508245.70"/>
<dbReference type="OrthoDB" id="255424at2759"/>
<organism evidence="3 4">
    <name type="scientific">Trypanosoma cruzi</name>
    <dbReference type="NCBI Taxonomy" id="5693"/>
    <lineage>
        <taxon>Eukaryota</taxon>
        <taxon>Discoba</taxon>
        <taxon>Euglenozoa</taxon>
        <taxon>Kinetoplastea</taxon>
        <taxon>Metakinetoplastina</taxon>
        <taxon>Trypanosomatida</taxon>
        <taxon>Trypanosomatidae</taxon>
        <taxon>Trypanosoma</taxon>
        <taxon>Schizotrypanum</taxon>
    </lineage>
</organism>
<dbReference type="VEuPathDB" id="TriTrypDB:TcCL_ESM07516"/>
<feature type="compositionally biased region" description="Low complexity" evidence="1">
    <location>
        <begin position="87"/>
        <end position="101"/>
    </location>
</feature>
<feature type="compositionally biased region" description="Polar residues" evidence="1">
    <location>
        <begin position="397"/>
        <end position="407"/>
    </location>
</feature>
<proteinExistence type="predicted"/>
<feature type="chain" id="PRO_5016021705" evidence="2">
    <location>
        <begin position="28"/>
        <end position="445"/>
    </location>
</feature>
<feature type="compositionally biased region" description="Basic and acidic residues" evidence="1">
    <location>
        <begin position="202"/>
        <end position="215"/>
    </location>
</feature>
<evidence type="ECO:0000313" key="4">
    <source>
        <dbReference type="Proteomes" id="UP000246078"/>
    </source>
</evidence>
<dbReference type="AlphaFoldDB" id="A0A2V2XHF3"/>
<dbReference type="EMBL" id="PRFC01000008">
    <property type="protein sequence ID" value="PWV19940.1"/>
    <property type="molecule type" value="Genomic_DNA"/>
</dbReference>
<name>A0A2V2XHF3_TRYCR</name>
<dbReference type="VEuPathDB" id="TriTrypDB:TCDM_10396"/>
<sequence length="445" mass="44100">MAMMMTGRVLLVCALCVLWCGAGWVYAGDVENNAGEGFMASGVLGVNRLRVPSVCGKVAITLPSRMVSFITAAEASTNDDASGIIGGNPDSPSGAGAAAGSVSGGAGGAGGSGGGGGTSGGSGNSAGGSDGNRDTTEDPTGVGGGSLQSPPSVDPNSSRIPNEVGESQNTEVSLSPEETISPEAAAESGPTASPGNTPPKVETADKSKPKEEEKGLSVTQAAAPISVNGEASTGEQNQHNDVGKVDHSSNQTPPPVPPSAVTTPGLSKEPAPPATEASPSDGSLPAPNVPQTAKDQEQKTSVLTIKMESNAPEIPSEDNVVQQQGQNTTTEELMENSSRGSQAETTTSSIYTSGTGEAQSTADADDAQRPNPSESQNDLEGSDTNNSSKTDEVAPQSAITLTTAQKNGTTTPGDSDSSTAVSHTTSPLLLLLVVACAAAAAVVAA</sequence>
<dbReference type="VEuPathDB" id="TriTrypDB:TcG_10968"/>
<reference evidence="3 4" key="1">
    <citation type="journal article" date="2018" name="Microb. Genom.">
        <title>Expanding an expanded genome: long-read sequencing of Trypanosoma cruzi.</title>
        <authorList>
            <person name="Berna L."/>
            <person name="Rodriguez M."/>
            <person name="Chiribao M.L."/>
            <person name="Parodi-Talice A."/>
            <person name="Pita S."/>
            <person name="Rijo G."/>
            <person name="Alvarez-Valin F."/>
            <person name="Robello C."/>
        </authorList>
    </citation>
    <scope>NUCLEOTIDE SEQUENCE [LARGE SCALE GENOMIC DNA]</scope>
    <source>
        <strain evidence="3 4">TCC</strain>
    </source>
</reference>
<feature type="compositionally biased region" description="Low complexity" evidence="1">
    <location>
        <begin position="345"/>
        <end position="356"/>
    </location>
</feature>
<accession>A0A2V2XHF3</accession>
<dbReference type="VEuPathDB" id="TriTrypDB:TCSYLVIO_007913"/>
<dbReference type="VEuPathDB" id="TriTrypDB:TcCL_NonESM09863"/>
<feature type="compositionally biased region" description="Polar residues" evidence="1">
    <location>
        <begin position="229"/>
        <end position="240"/>
    </location>
</feature>
<dbReference type="VEuPathDB" id="TriTrypDB:C3747_8g358"/>
<evidence type="ECO:0000256" key="1">
    <source>
        <dbReference type="SAM" id="MobiDB-lite"/>
    </source>
</evidence>